<dbReference type="AlphaFoldDB" id="A0A0D0E131"/>
<evidence type="ECO:0000313" key="1">
    <source>
        <dbReference type="EMBL" id="KIK93809.1"/>
    </source>
</evidence>
<reference evidence="2" key="2">
    <citation type="submission" date="2015-01" db="EMBL/GenBank/DDBJ databases">
        <title>Evolutionary Origins and Diversification of the Mycorrhizal Mutualists.</title>
        <authorList>
            <consortium name="DOE Joint Genome Institute"/>
            <consortium name="Mycorrhizal Genomics Consortium"/>
            <person name="Kohler A."/>
            <person name="Kuo A."/>
            <person name="Nagy L.G."/>
            <person name="Floudas D."/>
            <person name="Copeland A."/>
            <person name="Barry K.W."/>
            <person name="Cichocki N."/>
            <person name="Veneault-Fourrey C."/>
            <person name="LaButti K."/>
            <person name="Lindquist E.A."/>
            <person name="Lipzen A."/>
            <person name="Lundell T."/>
            <person name="Morin E."/>
            <person name="Murat C."/>
            <person name="Riley R."/>
            <person name="Ohm R."/>
            <person name="Sun H."/>
            <person name="Tunlid A."/>
            <person name="Henrissat B."/>
            <person name="Grigoriev I.V."/>
            <person name="Hibbett D.S."/>
            <person name="Martin F."/>
        </authorList>
    </citation>
    <scope>NUCLEOTIDE SEQUENCE [LARGE SCALE GENOMIC DNA]</scope>
    <source>
        <strain evidence="2">Ve08.2h10</strain>
    </source>
</reference>
<accession>A0A0D0E131</accession>
<reference evidence="1 2" key="1">
    <citation type="submission" date="2014-04" db="EMBL/GenBank/DDBJ databases">
        <authorList>
            <consortium name="DOE Joint Genome Institute"/>
            <person name="Kuo A."/>
            <person name="Kohler A."/>
            <person name="Jargeat P."/>
            <person name="Nagy L.G."/>
            <person name="Floudas D."/>
            <person name="Copeland A."/>
            <person name="Barry K.W."/>
            <person name="Cichocki N."/>
            <person name="Veneault-Fourrey C."/>
            <person name="LaButti K."/>
            <person name="Lindquist E.A."/>
            <person name="Lipzen A."/>
            <person name="Lundell T."/>
            <person name="Morin E."/>
            <person name="Murat C."/>
            <person name="Sun H."/>
            <person name="Tunlid A."/>
            <person name="Henrissat B."/>
            <person name="Grigoriev I.V."/>
            <person name="Hibbett D.S."/>
            <person name="Martin F."/>
            <person name="Nordberg H.P."/>
            <person name="Cantor M.N."/>
            <person name="Hua S.X."/>
        </authorList>
    </citation>
    <scope>NUCLEOTIDE SEQUENCE [LARGE SCALE GENOMIC DNA]</scope>
    <source>
        <strain evidence="1 2">Ve08.2h10</strain>
    </source>
</reference>
<protein>
    <submittedName>
        <fullName evidence="1">Uncharacterized protein</fullName>
    </submittedName>
</protein>
<dbReference type="Proteomes" id="UP000054538">
    <property type="component" value="Unassembled WGS sequence"/>
</dbReference>
<gene>
    <name evidence="1" type="ORF">PAXRUDRAFT_492776</name>
</gene>
<dbReference type="OrthoDB" id="429813at2759"/>
<name>A0A0D0E131_9AGAM</name>
<sequence length="119" mass="13250">MKLINSSALYLNRTWRQNFSCWYLLANGSRVAADTNEDNIRRVLAITLLNFIHSLAQEDEAIRQLDRSDVEAAGFTDFATEVAQSEQDDGKPGGALVFGGGRLLEIGRNVFSEACLRRV</sequence>
<dbReference type="InParanoid" id="A0A0D0E131"/>
<dbReference type="HOGENOM" id="CLU_2062237_0_0_1"/>
<organism evidence="1 2">
    <name type="scientific">Paxillus rubicundulus Ve08.2h10</name>
    <dbReference type="NCBI Taxonomy" id="930991"/>
    <lineage>
        <taxon>Eukaryota</taxon>
        <taxon>Fungi</taxon>
        <taxon>Dikarya</taxon>
        <taxon>Basidiomycota</taxon>
        <taxon>Agaricomycotina</taxon>
        <taxon>Agaricomycetes</taxon>
        <taxon>Agaricomycetidae</taxon>
        <taxon>Boletales</taxon>
        <taxon>Paxilineae</taxon>
        <taxon>Paxillaceae</taxon>
        <taxon>Paxillus</taxon>
    </lineage>
</organism>
<proteinExistence type="predicted"/>
<evidence type="ECO:0000313" key="2">
    <source>
        <dbReference type="Proteomes" id="UP000054538"/>
    </source>
</evidence>
<keyword evidence="2" id="KW-1185">Reference proteome</keyword>
<dbReference type="EMBL" id="KN825153">
    <property type="protein sequence ID" value="KIK93809.1"/>
    <property type="molecule type" value="Genomic_DNA"/>
</dbReference>